<dbReference type="Proteomes" id="UP000317894">
    <property type="component" value="Unassembled WGS sequence"/>
</dbReference>
<dbReference type="EC" id="2.3.1.184" evidence="6"/>
<comment type="catalytic activity">
    <reaction evidence="6">
        <text>a fatty acyl-[ACP] + S-adenosyl-L-methionine = an N-acyl-L-homoserine lactone + S-methyl-5'-thioadenosine + holo-[ACP] + H(+)</text>
        <dbReference type="Rhea" id="RHEA:10096"/>
        <dbReference type="Rhea" id="RHEA-COMP:9685"/>
        <dbReference type="Rhea" id="RHEA-COMP:14125"/>
        <dbReference type="ChEBI" id="CHEBI:15378"/>
        <dbReference type="ChEBI" id="CHEBI:17509"/>
        <dbReference type="ChEBI" id="CHEBI:55474"/>
        <dbReference type="ChEBI" id="CHEBI:59789"/>
        <dbReference type="ChEBI" id="CHEBI:64479"/>
        <dbReference type="ChEBI" id="CHEBI:138651"/>
        <dbReference type="EC" id="2.3.1.184"/>
    </reaction>
</comment>
<accession>A0A552U719</accession>
<evidence type="ECO:0000313" key="8">
    <source>
        <dbReference type="Proteomes" id="UP000317894"/>
    </source>
</evidence>
<organism evidence="7 8">
    <name type="scientific">Glacieibacterium frigidum</name>
    <dbReference type="NCBI Taxonomy" id="2593303"/>
    <lineage>
        <taxon>Bacteria</taxon>
        <taxon>Pseudomonadati</taxon>
        <taxon>Pseudomonadota</taxon>
        <taxon>Alphaproteobacteria</taxon>
        <taxon>Sphingomonadales</taxon>
        <taxon>Sphingosinicellaceae</taxon>
        <taxon>Glacieibacterium</taxon>
    </lineage>
</organism>
<evidence type="ECO:0000256" key="1">
    <source>
        <dbReference type="ARBA" id="ARBA00022654"/>
    </source>
</evidence>
<protein>
    <recommendedName>
        <fullName evidence="6">Acyl-homoserine-lactone synthase</fullName>
        <ecNumber evidence="6">2.3.1.184</ecNumber>
    </recommendedName>
    <alternativeName>
        <fullName evidence="6">Autoinducer synthesis protein</fullName>
    </alternativeName>
</protein>
<dbReference type="PROSITE" id="PS51187">
    <property type="entry name" value="AUTOINDUCER_SYNTH_2"/>
    <property type="match status" value="1"/>
</dbReference>
<gene>
    <name evidence="7" type="ORF">FMM06_09730</name>
</gene>
<dbReference type="SUPFAM" id="SSF55729">
    <property type="entry name" value="Acyl-CoA N-acyltransferases (Nat)"/>
    <property type="match status" value="1"/>
</dbReference>
<comment type="similarity">
    <text evidence="5 6">Belongs to the autoinducer synthase family.</text>
</comment>
<dbReference type="PANTHER" id="PTHR39322:SF1">
    <property type="entry name" value="ISOVALERYL-HOMOSERINE LACTONE SYNTHASE"/>
    <property type="match status" value="1"/>
</dbReference>
<keyword evidence="3 6" id="KW-0949">S-adenosyl-L-methionine</keyword>
<evidence type="ECO:0000256" key="2">
    <source>
        <dbReference type="ARBA" id="ARBA00022679"/>
    </source>
</evidence>
<dbReference type="AlphaFoldDB" id="A0A552U719"/>
<evidence type="ECO:0000313" key="7">
    <source>
        <dbReference type="EMBL" id="TRW14010.1"/>
    </source>
</evidence>
<dbReference type="Gene3D" id="3.40.630.30">
    <property type="match status" value="1"/>
</dbReference>
<keyword evidence="1 5" id="KW-0673">Quorum sensing</keyword>
<dbReference type="Pfam" id="PF00765">
    <property type="entry name" value="Autoind_synth"/>
    <property type="match status" value="1"/>
</dbReference>
<keyword evidence="2 6" id="KW-0808">Transferase</keyword>
<dbReference type="GO" id="GO:0061579">
    <property type="term" value="F:N-acyl homoserine lactone synthase activity"/>
    <property type="evidence" value="ECO:0007669"/>
    <property type="project" value="UniProtKB-UniRule"/>
</dbReference>
<reference evidence="7 8" key="1">
    <citation type="submission" date="2019-07" db="EMBL/GenBank/DDBJ databases">
        <title>Novel species isolated from glacier.</title>
        <authorList>
            <person name="Liu Q."/>
            <person name="Xin Y.-H."/>
        </authorList>
    </citation>
    <scope>NUCLEOTIDE SEQUENCE [LARGE SCALE GENOMIC DNA]</scope>
    <source>
        <strain evidence="7 8">LB1R16</strain>
    </source>
</reference>
<dbReference type="InterPro" id="IPR016181">
    <property type="entry name" value="Acyl_CoA_acyltransferase"/>
</dbReference>
<evidence type="ECO:0000256" key="5">
    <source>
        <dbReference type="PROSITE-ProRule" id="PRU00533"/>
    </source>
</evidence>
<dbReference type="PRINTS" id="PR01549">
    <property type="entry name" value="AUTOINDCRSYN"/>
</dbReference>
<dbReference type="PANTHER" id="PTHR39322">
    <property type="entry name" value="ACYL-HOMOSERINE-LACTONE SYNTHASE"/>
    <property type="match status" value="1"/>
</dbReference>
<dbReference type="GO" id="GO:0009372">
    <property type="term" value="P:quorum sensing"/>
    <property type="evidence" value="ECO:0007669"/>
    <property type="project" value="UniProtKB-UniRule"/>
</dbReference>
<name>A0A552U719_9SPHN</name>
<evidence type="ECO:0000256" key="3">
    <source>
        <dbReference type="ARBA" id="ARBA00022691"/>
    </source>
</evidence>
<dbReference type="GO" id="GO:0007165">
    <property type="term" value="P:signal transduction"/>
    <property type="evidence" value="ECO:0007669"/>
    <property type="project" value="TreeGrafter"/>
</dbReference>
<dbReference type="EMBL" id="VJWA01000002">
    <property type="protein sequence ID" value="TRW14010.1"/>
    <property type="molecule type" value="Genomic_DNA"/>
</dbReference>
<sequence length="209" mass="22310">MVAVVTAENRSAFAGTITQMHRDRKAVFVDALKWEIPVVDDAFEIDEYDTEAAVYLVAQEPLSGAHLGSVRLVCTAGPHLLGDKFAFLCADAVPTGDDVWEITRLCTTPGLTPAAALQVRMRLVMALMEYALAHGIARYTMMTHTAYLPTLLAVGWDIEPLGLPADVAGQPTGALQISVNAAALDRLRTLYGFRAPVIGASDARSAVAA</sequence>
<proteinExistence type="inferred from homology"/>
<dbReference type="OrthoDB" id="6169313at2"/>
<comment type="caution">
    <text evidence="7">The sequence shown here is derived from an EMBL/GenBank/DDBJ whole genome shotgun (WGS) entry which is preliminary data.</text>
</comment>
<keyword evidence="4 5" id="KW-0071">Autoinducer synthesis</keyword>
<dbReference type="InterPro" id="IPR001690">
    <property type="entry name" value="Autoind_synthase"/>
</dbReference>
<dbReference type="RefSeq" id="WP_144237216.1">
    <property type="nucleotide sequence ID" value="NZ_VJWA01000002.1"/>
</dbReference>
<evidence type="ECO:0000256" key="4">
    <source>
        <dbReference type="ARBA" id="ARBA00022929"/>
    </source>
</evidence>
<keyword evidence="8" id="KW-1185">Reference proteome</keyword>
<evidence type="ECO:0000256" key="6">
    <source>
        <dbReference type="RuleBase" id="RU361135"/>
    </source>
</evidence>